<gene>
    <name evidence="2" type="ORF">CWI75_07905</name>
</gene>
<accession>A0A2N5Y4J4</accession>
<dbReference type="AlphaFoldDB" id="A0A2N5Y4J4"/>
<dbReference type="RefSeq" id="WP_101520914.1">
    <property type="nucleotide sequence ID" value="NZ_PKLZ01000003.1"/>
</dbReference>
<name>A0A2N5Y4J4_9GAMM</name>
<evidence type="ECO:0000313" key="2">
    <source>
        <dbReference type="EMBL" id="PLW83314.1"/>
    </source>
</evidence>
<feature type="region of interest" description="Disordered" evidence="1">
    <location>
        <begin position="229"/>
        <end position="277"/>
    </location>
</feature>
<organism evidence="2 3">
    <name type="scientific">Kineobactrum sediminis</name>
    <dbReference type="NCBI Taxonomy" id="1905677"/>
    <lineage>
        <taxon>Bacteria</taxon>
        <taxon>Pseudomonadati</taxon>
        <taxon>Pseudomonadota</taxon>
        <taxon>Gammaproteobacteria</taxon>
        <taxon>Cellvibrionales</taxon>
        <taxon>Halieaceae</taxon>
        <taxon>Kineobactrum</taxon>
    </lineage>
</organism>
<feature type="region of interest" description="Disordered" evidence="1">
    <location>
        <begin position="361"/>
        <end position="387"/>
    </location>
</feature>
<dbReference type="OrthoDB" id="8556561at2"/>
<comment type="caution">
    <text evidence="2">The sequence shown here is derived from an EMBL/GenBank/DDBJ whole genome shotgun (WGS) entry which is preliminary data.</text>
</comment>
<proteinExistence type="predicted"/>
<evidence type="ECO:0000256" key="1">
    <source>
        <dbReference type="SAM" id="MobiDB-lite"/>
    </source>
</evidence>
<feature type="region of interest" description="Disordered" evidence="1">
    <location>
        <begin position="180"/>
        <end position="206"/>
    </location>
</feature>
<protein>
    <submittedName>
        <fullName evidence="2">Helix-turn-helix domain-containing protein</fullName>
    </submittedName>
</protein>
<dbReference type="EMBL" id="PKLZ01000003">
    <property type="protein sequence ID" value="PLW83314.1"/>
    <property type="molecule type" value="Genomic_DNA"/>
</dbReference>
<dbReference type="InterPro" id="IPR047749">
    <property type="entry name" value="STY4528-like"/>
</dbReference>
<keyword evidence="3" id="KW-1185">Reference proteome</keyword>
<feature type="compositionally biased region" description="Polar residues" evidence="1">
    <location>
        <begin position="234"/>
        <end position="255"/>
    </location>
</feature>
<evidence type="ECO:0000313" key="3">
    <source>
        <dbReference type="Proteomes" id="UP000234845"/>
    </source>
</evidence>
<reference evidence="3" key="1">
    <citation type="submission" date="2017-11" db="EMBL/GenBank/DDBJ databases">
        <title>The draft genome sequence of Chromatocurvus sp. F02.</title>
        <authorList>
            <person name="Du Z.-J."/>
            <person name="Chang Y.-Q."/>
        </authorList>
    </citation>
    <scope>NUCLEOTIDE SEQUENCE [LARGE SCALE GENOMIC DNA]</scope>
    <source>
        <strain evidence="3">F02</strain>
    </source>
</reference>
<feature type="compositionally biased region" description="Low complexity" evidence="1">
    <location>
        <begin position="256"/>
        <end position="269"/>
    </location>
</feature>
<dbReference type="NCBIfam" id="NF040582">
    <property type="entry name" value="STY4528_fam"/>
    <property type="match status" value="1"/>
</dbReference>
<dbReference type="Proteomes" id="UP000234845">
    <property type="component" value="Unassembled WGS sequence"/>
</dbReference>
<sequence length="406" mass="44332">MAGIETEPRPETYALHRLIQATTDRAQTPGQDNLLFLGHWHQAFPTAVVCDPTLEPVDKVVWMVIMLQARETGGRAAFPRYEVIAELANIASTSTIARAIAILRLTRWLSLCARVRAASGQFQGNVYALHDDPLPLADALYLDEGYMAFVRQSEQHSHARVRRVATAVLTTLAAAVAQGDDPLAPTPGIEQRARQALSPPERVGRATPRSLAALTAEVLHPREARLSQAGADDQINQHQNSKAVDTETVLGSSSNTTTTTTTTTENPASLTPPSPATPSAEALMFPRRLTDNQRTLALQYLTPLPVALHQPLLDELAGRLQAETQGATPLYDELRFFYALCRAARAGTFVPNLGLKIAAARRRQQTTTVEPAEPPPQTDAEREARRKTAAEQLALIQQTLGREPHR</sequence>